<feature type="region of interest" description="Disordered" evidence="2">
    <location>
        <begin position="1"/>
        <end position="24"/>
    </location>
</feature>
<evidence type="ECO:0000313" key="4">
    <source>
        <dbReference type="Proteomes" id="UP001156701"/>
    </source>
</evidence>
<reference evidence="3" key="1">
    <citation type="submission" date="2023-03" db="EMBL/GenBank/DDBJ databases">
        <title>a new species belonging to Providencia genus.</title>
        <authorList>
            <person name="Yang W."/>
            <person name="Hu F."/>
            <person name="Shen S."/>
            <person name="Ding L."/>
            <person name="Yin D."/>
        </authorList>
    </citation>
    <scope>NUCLEOTIDE SEQUENCE</scope>
    <source>
        <strain evidence="3">CRE-3FA-0001</strain>
    </source>
</reference>
<dbReference type="Proteomes" id="UP001156701">
    <property type="component" value="Unassembled WGS sequence"/>
</dbReference>
<evidence type="ECO:0000256" key="1">
    <source>
        <dbReference type="SAM" id="Coils"/>
    </source>
</evidence>
<dbReference type="EMBL" id="JARRYG010000004">
    <property type="protein sequence ID" value="MDG4695662.1"/>
    <property type="molecule type" value="Genomic_DNA"/>
</dbReference>
<dbReference type="AlphaFoldDB" id="A0AA42FJX1"/>
<protein>
    <submittedName>
        <fullName evidence="3">Uncharacterized protein</fullName>
    </submittedName>
</protein>
<evidence type="ECO:0000313" key="3">
    <source>
        <dbReference type="EMBL" id="MDG4695662.1"/>
    </source>
</evidence>
<dbReference type="RefSeq" id="WP_278030669.1">
    <property type="nucleotide sequence ID" value="NZ_JARRYG010000004.1"/>
</dbReference>
<sequence>MPIPATLTNLVVPPLPPDSDGKTLSPEASVLWNRLLLTTIEKANDQLEKIRELEQKRKTLNTELNQNSYL</sequence>
<feature type="coiled-coil region" evidence="1">
    <location>
        <begin position="33"/>
        <end position="63"/>
    </location>
</feature>
<gene>
    <name evidence="3" type="ORF">P7V44_05345</name>
</gene>
<keyword evidence="1" id="KW-0175">Coiled coil</keyword>
<organism evidence="3 4">
    <name type="scientific">Providencia huashanensis</name>
    <dbReference type="NCBI Taxonomy" id="3037798"/>
    <lineage>
        <taxon>Bacteria</taxon>
        <taxon>Pseudomonadati</taxon>
        <taxon>Pseudomonadota</taxon>
        <taxon>Gammaproteobacteria</taxon>
        <taxon>Enterobacterales</taxon>
        <taxon>Morganellaceae</taxon>
        <taxon>Providencia</taxon>
    </lineage>
</organism>
<name>A0AA42FJX1_9GAMM</name>
<proteinExistence type="predicted"/>
<accession>A0AA42FJX1</accession>
<evidence type="ECO:0000256" key="2">
    <source>
        <dbReference type="SAM" id="MobiDB-lite"/>
    </source>
</evidence>
<comment type="caution">
    <text evidence="3">The sequence shown here is derived from an EMBL/GenBank/DDBJ whole genome shotgun (WGS) entry which is preliminary data.</text>
</comment>